<keyword evidence="2" id="KW-1185">Reference proteome</keyword>
<protein>
    <submittedName>
        <fullName evidence="1">Uncharacterized protein</fullName>
    </submittedName>
</protein>
<dbReference type="AlphaFoldDB" id="C4GM83"/>
<reference evidence="1" key="1">
    <citation type="submission" date="2009-04" db="EMBL/GenBank/DDBJ databases">
        <authorList>
            <person name="Weinstock G."/>
            <person name="Sodergren E."/>
            <person name="Clifton S."/>
            <person name="Fulton L."/>
            <person name="Fulton B."/>
            <person name="Courtney L."/>
            <person name="Fronick C."/>
            <person name="Harrison M."/>
            <person name="Strong C."/>
            <person name="Farmer C."/>
            <person name="Delahaunty K."/>
            <person name="Markovic C."/>
            <person name="Hall O."/>
            <person name="Minx P."/>
            <person name="Tomlinson C."/>
            <person name="Mitreva M."/>
            <person name="Nelson J."/>
            <person name="Hou S."/>
            <person name="Wollam A."/>
            <person name="Pepin K.H."/>
            <person name="Johnson M."/>
            <person name="Bhonagiri V."/>
            <person name="Nash W.E."/>
            <person name="Warren W."/>
            <person name="Chinwalla A."/>
            <person name="Mardis E.R."/>
            <person name="Wilson R.K."/>
        </authorList>
    </citation>
    <scope>NUCLEOTIDE SEQUENCE [LARGE SCALE GENOMIC DNA]</scope>
    <source>
        <strain evidence="1">ATCC 51147</strain>
    </source>
</reference>
<evidence type="ECO:0000313" key="2">
    <source>
        <dbReference type="Proteomes" id="UP000003009"/>
    </source>
</evidence>
<dbReference type="STRING" id="629741.GCWU000324_02816"/>
<organism evidence="1 2">
    <name type="scientific">Kingella oralis ATCC 51147</name>
    <dbReference type="NCBI Taxonomy" id="629741"/>
    <lineage>
        <taxon>Bacteria</taxon>
        <taxon>Pseudomonadati</taxon>
        <taxon>Pseudomonadota</taxon>
        <taxon>Betaproteobacteria</taxon>
        <taxon>Neisseriales</taxon>
        <taxon>Neisseriaceae</taxon>
        <taxon>Kingella</taxon>
    </lineage>
</organism>
<name>C4GM83_9NEIS</name>
<sequence length="48" mass="5552">MKIETRRQRRIIAFNQLHFQAASAAALVCRAPIGLRRLNQSLSKRNVF</sequence>
<dbReference type="EMBL" id="ACJW02000007">
    <property type="protein sequence ID" value="EEP66841.1"/>
    <property type="molecule type" value="Genomic_DNA"/>
</dbReference>
<proteinExistence type="predicted"/>
<accession>C4GM83</accession>
<gene>
    <name evidence="1" type="ORF">GCWU000324_02816</name>
</gene>
<evidence type="ECO:0000313" key="1">
    <source>
        <dbReference type="EMBL" id="EEP66841.1"/>
    </source>
</evidence>
<dbReference type="Proteomes" id="UP000003009">
    <property type="component" value="Unassembled WGS sequence"/>
</dbReference>
<dbReference type="HOGENOM" id="CLU_3153839_0_0_4"/>
<comment type="caution">
    <text evidence="1">The sequence shown here is derived from an EMBL/GenBank/DDBJ whole genome shotgun (WGS) entry which is preliminary data.</text>
</comment>